<dbReference type="EMBL" id="CP001124">
    <property type="protein sequence ID" value="ACH39395.1"/>
    <property type="molecule type" value="Genomic_DNA"/>
</dbReference>
<gene>
    <name evidence="11" type="primary">cheB40H-3</name>
    <name evidence="5" type="synonym">cheB</name>
    <name evidence="11" type="ordered locus">Gbem_2383</name>
</gene>
<protein>
    <recommendedName>
        <fullName evidence="5">Protein-glutamate methylesterase/protein-glutamine glutaminase</fullName>
        <ecNumber evidence="5">3.1.1.61</ecNumber>
        <ecNumber evidence="5">3.5.1.44</ecNumber>
    </recommendedName>
</protein>
<dbReference type="STRING" id="404380.Gbem_2383"/>
<evidence type="ECO:0000256" key="1">
    <source>
        <dbReference type="ARBA" id="ARBA00022490"/>
    </source>
</evidence>
<dbReference type="Proteomes" id="UP000008825">
    <property type="component" value="Chromosome"/>
</dbReference>
<evidence type="ECO:0000256" key="7">
    <source>
        <dbReference type="PROSITE-ProRule" id="PRU00169"/>
    </source>
</evidence>
<reference evidence="11 12" key="2">
    <citation type="journal article" date="2010" name="BMC Genomics">
        <title>The genome of Geobacter bemidjiensis, exemplar for the subsurface clade of Geobacter species that predominate in Fe(III)-reducing subsurface environments.</title>
        <authorList>
            <person name="Aklujkar M."/>
            <person name="Young N.D."/>
            <person name="Holmes D."/>
            <person name="Chavan M."/>
            <person name="Risso C."/>
            <person name="Kiss H.E."/>
            <person name="Han C.S."/>
            <person name="Land M.L."/>
            <person name="Lovley D.R."/>
        </authorList>
    </citation>
    <scope>NUCLEOTIDE SEQUENCE [LARGE SCALE GENOMIC DNA]</scope>
    <source>
        <strain evidence="12">ATCC BAA-1014 / DSM 16622 / JCM 12645 / Bem</strain>
    </source>
</reference>
<evidence type="ECO:0000256" key="2">
    <source>
        <dbReference type="ARBA" id="ARBA00022500"/>
    </source>
</evidence>
<dbReference type="PANTHER" id="PTHR42872">
    <property type="entry name" value="PROTEIN-GLUTAMATE METHYLESTERASE/PROTEIN-GLUTAMINE GLUTAMINASE"/>
    <property type="match status" value="1"/>
</dbReference>
<dbReference type="GO" id="GO:0050568">
    <property type="term" value="F:protein-glutamine glutaminase activity"/>
    <property type="evidence" value="ECO:0007669"/>
    <property type="project" value="UniProtKB-UniRule"/>
</dbReference>
<dbReference type="InterPro" id="IPR001789">
    <property type="entry name" value="Sig_transdc_resp-reg_receiver"/>
</dbReference>
<feature type="active site" evidence="5 6">
    <location>
        <position position="193"/>
    </location>
</feature>
<organism evidence="11 12">
    <name type="scientific">Citrifermentans bemidjiense (strain ATCC BAA-1014 / DSM 16622 / JCM 12645 / Bem)</name>
    <name type="common">Geobacter bemidjiensis</name>
    <dbReference type="NCBI Taxonomy" id="404380"/>
    <lineage>
        <taxon>Bacteria</taxon>
        <taxon>Pseudomonadati</taxon>
        <taxon>Thermodesulfobacteriota</taxon>
        <taxon>Desulfuromonadia</taxon>
        <taxon>Geobacterales</taxon>
        <taxon>Geobacteraceae</taxon>
        <taxon>Citrifermentans</taxon>
    </lineage>
</organism>
<dbReference type="SUPFAM" id="SSF52172">
    <property type="entry name" value="CheY-like"/>
    <property type="match status" value="1"/>
</dbReference>
<evidence type="ECO:0000259" key="9">
    <source>
        <dbReference type="PROSITE" id="PS50110"/>
    </source>
</evidence>
<evidence type="ECO:0000259" key="10">
    <source>
        <dbReference type="PROSITE" id="PS50122"/>
    </source>
</evidence>
<dbReference type="GO" id="GO:0000156">
    <property type="term" value="F:phosphorelay response regulator activity"/>
    <property type="evidence" value="ECO:0007669"/>
    <property type="project" value="InterPro"/>
</dbReference>
<comment type="PTM">
    <text evidence="5">Phosphorylated by CheA. Phosphorylation of the N-terminal regulatory domain activates the methylesterase activity.</text>
</comment>
<dbReference type="AlphaFoldDB" id="B5EF86"/>
<feature type="active site" evidence="5 6">
    <location>
        <position position="285"/>
    </location>
</feature>
<dbReference type="Pfam" id="PF00072">
    <property type="entry name" value="Response_reg"/>
    <property type="match status" value="1"/>
</dbReference>
<feature type="region of interest" description="Disordered" evidence="8">
    <location>
        <begin position="348"/>
        <end position="369"/>
    </location>
</feature>
<name>B5EF86_CITBB</name>
<accession>B5EF86</accession>
<dbReference type="Pfam" id="PF01339">
    <property type="entry name" value="CheB_methylest"/>
    <property type="match status" value="1"/>
</dbReference>
<comment type="catalytic activity">
    <reaction evidence="4 5">
        <text>[protein]-L-glutamate 5-O-methyl ester + H2O = L-glutamyl-[protein] + methanol + H(+)</text>
        <dbReference type="Rhea" id="RHEA:23236"/>
        <dbReference type="Rhea" id="RHEA-COMP:10208"/>
        <dbReference type="Rhea" id="RHEA-COMP:10311"/>
        <dbReference type="ChEBI" id="CHEBI:15377"/>
        <dbReference type="ChEBI" id="CHEBI:15378"/>
        <dbReference type="ChEBI" id="CHEBI:17790"/>
        <dbReference type="ChEBI" id="CHEBI:29973"/>
        <dbReference type="ChEBI" id="CHEBI:82795"/>
        <dbReference type="EC" id="3.1.1.61"/>
    </reaction>
</comment>
<keyword evidence="12" id="KW-1185">Reference proteome</keyword>
<comment type="domain">
    <text evidence="5">Contains a C-terminal catalytic domain, and an N-terminal region which modulates catalytic activity.</text>
</comment>
<dbReference type="PANTHER" id="PTHR42872:SF6">
    <property type="entry name" value="PROTEIN-GLUTAMATE METHYLESTERASE_PROTEIN-GLUTAMINE GLUTAMINASE"/>
    <property type="match status" value="1"/>
</dbReference>
<feature type="domain" description="CheB-type methylesterase" evidence="10">
    <location>
        <begin position="154"/>
        <end position="343"/>
    </location>
</feature>
<evidence type="ECO:0000313" key="11">
    <source>
        <dbReference type="EMBL" id="ACH39395.1"/>
    </source>
</evidence>
<dbReference type="InterPro" id="IPR000673">
    <property type="entry name" value="Sig_transdc_resp-reg_Me-estase"/>
</dbReference>
<dbReference type="PROSITE" id="PS50122">
    <property type="entry name" value="CHEB"/>
    <property type="match status" value="1"/>
</dbReference>
<dbReference type="EC" id="3.5.1.44" evidence="5"/>
<dbReference type="GO" id="GO:0006935">
    <property type="term" value="P:chemotaxis"/>
    <property type="evidence" value="ECO:0007669"/>
    <property type="project" value="UniProtKB-UniRule"/>
</dbReference>
<comment type="catalytic activity">
    <reaction evidence="5">
        <text>L-glutaminyl-[protein] + H2O = L-glutamyl-[protein] + NH4(+)</text>
        <dbReference type="Rhea" id="RHEA:16441"/>
        <dbReference type="Rhea" id="RHEA-COMP:10207"/>
        <dbReference type="Rhea" id="RHEA-COMP:10208"/>
        <dbReference type="ChEBI" id="CHEBI:15377"/>
        <dbReference type="ChEBI" id="CHEBI:28938"/>
        <dbReference type="ChEBI" id="CHEBI:29973"/>
        <dbReference type="ChEBI" id="CHEBI:30011"/>
        <dbReference type="EC" id="3.5.1.44"/>
    </reaction>
</comment>
<dbReference type="eggNOG" id="COG2201">
    <property type="taxonomic scope" value="Bacteria"/>
</dbReference>
<comment type="function">
    <text evidence="5">Involved in chemotaxis. Part of a chemotaxis signal transduction system that modulates chemotaxis in response to various stimuli. Catalyzes the demethylation of specific methylglutamate residues introduced into the chemoreceptors (methyl-accepting chemotaxis proteins or MCP) by CheR. Also mediates the irreversible deamidation of specific glutamine residues to glutamic acid.</text>
</comment>
<evidence type="ECO:0000313" key="12">
    <source>
        <dbReference type="Proteomes" id="UP000008825"/>
    </source>
</evidence>
<dbReference type="NCBIfam" id="NF009206">
    <property type="entry name" value="PRK12555.1"/>
    <property type="match status" value="1"/>
</dbReference>
<reference evidence="11 12" key="1">
    <citation type="submission" date="2008-07" db="EMBL/GenBank/DDBJ databases">
        <title>Complete sequence of Geobacter bemidjiensis BEM.</title>
        <authorList>
            <consortium name="US DOE Joint Genome Institute"/>
            <person name="Lucas S."/>
            <person name="Copeland A."/>
            <person name="Lapidus A."/>
            <person name="Glavina del Rio T."/>
            <person name="Dalin E."/>
            <person name="Tice H."/>
            <person name="Bruce D."/>
            <person name="Goodwin L."/>
            <person name="Pitluck S."/>
            <person name="Kiss H."/>
            <person name="Brettin T."/>
            <person name="Detter J.C."/>
            <person name="Han C."/>
            <person name="Kuske C.R."/>
            <person name="Schmutz J."/>
            <person name="Larimer F."/>
            <person name="Land M."/>
            <person name="Hauser L."/>
            <person name="Kyrpides N."/>
            <person name="Lykidis A."/>
            <person name="Lovley D."/>
            <person name="Richardson P."/>
        </authorList>
    </citation>
    <scope>NUCLEOTIDE SEQUENCE [LARGE SCALE GENOMIC DNA]</scope>
    <source>
        <strain evidence="12">ATCC BAA-1014 / DSM 16622 / JCM 12645 / Bem</strain>
    </source>
</reference>
<evidence type="ECO:0000256" key="5">
    <source>
        <dbReference type="HAMAP-Rule" id="MF_00099"/>
    </source>
</evidence>
<keyword evidence="2 5" id="KW-0145">Chemotaxis</keyword>
<dbReference type="GO" id="GO:0008984">
    <property type="term" value="F:protein-glutamate methylesterase activity"/>
    <property type="evidence" value="ECO:0007669"/>
    <property type="project" value="UniProtKB-UniRule"/>
</dbReference>
<evidence type="ECO:0000256" key="8">
    <source>
        <dbReference type="SAM" id="MobiDB-lite"/>
    </source>
</evidence>
<dbReference type="Gene3D" id="3.40.50.180">
    <property type="entry name" value="Methylesterase CheB, C-terminal domain"/>
    <property type="match status" value="1"/>
</dbReference>
<dbReference type="GO" id="GO:0005737">
    <property type="term" value="C:cytoplasm"/>
    <property type="evidence" value="ECO:0007669"/>
    <property type="project" value="UniProtKB-SubCell"/>
</dbReference>
<dbReference type="RefSeq" id="WP_012530816.1">
    <property type="nucleotide sequence ID" value="NC_011146.1"/>
</dbReference>
<feature type="modified residue" description="4-aspartylphosphate" evidence="5 7">
    <location>
        <position position="55"/>
    </location>
</feature>
<dbReference type="InterPro" id="IPR008248">
    <property type="entry name" value="CheB-like"/>
</dbReference>
<evidence type="ECO:0000256" key="4">
    <source>
        <dbReference type="ARBA" id="ARBA00048267"/>
    </source>
</evidence>
<dbReference type="PIRSF" id="PIRSF000876">
    <property type="entry name" value="RR_chemtxs_CheB"/>
    <property type="match status" value="1"/>
</dbReference>
<sequence>MTIRIVLADDSALVRQILKDILQGEEDIQLAGEACDGKEACELTFRLKPDLVLMDIRMPVMDGLEAIEEIMAQAPTPVLVLSGAVEASEVDRAFTAIKRGALDVMEKPELGSAEALEEFSCHLLQKVRLLARIRVIRHPRRKLRLPVSLEVPSLGPGHDILAIGASTGGPKAVMTLLKSLPAGFPATVFVVQHIAAGFAPGFASWLNRECALPVKIAVDGGRYLPGEAVIAPDGRHMTLCDGKIRLDSDPAVNCCRPSIDVFFNSLARARCDRVVSILLTGMGRDGALGMLRIKEAGGTTIVQDEPSCAVFGMPKAAISLHAVDQVLPLDLMPGAIAKLFGVAAGNEAPRPTTSVQIKEATCGKNDTDH</sequence>
<evidence type="ECO:0000256" key="3">
    <source>
        <dbReference type="ARBA" id="ARBA00022801"/>
    </source>
</evidence>
<dbReference type="NCBIfam" id="NF001965">
    <property type="entry name" value="PRK00742.1"/>
    <property type="match status" value="1"/>
</dbReference>
<dbReference type="PROSITE" id="PS50110">
    <property type="entry name" value="RESPONSE_REGULATORY"/>
    <property type="match status" value="1"/>
</dbReference>
<feature type="active site" evidence="5 6">
    <location>
        <position position="166"/>
    </location>
</feature>
<dbReference type="CDD" id="cd16432">
    <property type="entry name" value="CheB_Rec"/>
    <property type="match status" value="1"/>
</dbReference>
<dbReference type="CDD" id="cd17541">
    <property type="entry name" value="REC_CheB-like"/>
    <property type="match status" value="1"/>
</dbReference>
<evidence type="ECO:0000256" key="6">
    <source>
        <dbReference type="PROSITE-ProRule" id="PRU00050"/>
    </source>
</evidence>
<dbReference type="SUPFAM" id="SSF52738">
    <property type="entry name" value="Methylesterase CheB, C-terminal domain"/>
    <property type="match status" value="1"/>
</dbReference>
<dbReference type="SMART" id="SM00448">
    <property type="entry name" value="REC"/>
    <property type="match status" value="1"/>
</dbReference>
<dbReference type="OrthoDB" id="9793421at2"/>
<dbReference type="EC" id="3.1.1.61" evidence="5"/>
<keyword evidence="3 5" id="KW-0378">Hydrolase</keyword>
<dbReference type="KEGG" id="gbm:Gbem_2383"/>
<dbReference type="Gene3D" id="3.40.50.2300">
    <property type="match status" value="1"/>
</dbReference>
<dbReference type="InterPro" id="IPR011006">
    <property type="entry name" value="CheY-like_superfamily"/>
</dbReference>
<dbReference type="HOGENOM" id="CLU_000445_51_0_7"/>
<feature type="domain" description="Response regulatory" evidence="9">
    <location>
        <begin position="4"/>
        <end position="122"/>
    </location>
</feature>
<keyword evidence="1 5" id="KW-0963">Cytoplasm</keyword>
<dbReference type="HAMAP" id="MF_00099">
    <property type="entry name" value="CheB_chemtxs"/>
    <property type="match status" value="1"/>
</dbReference>
<keyword evidence="5 7" id="KW-0597">Phosphoprotein</keyword>
<comment type="subcellular location">
    <subcellularLocation>
        <location evidence="5">Cytoplasm</location>
    </subcellularLocation>
</comment>
<dbReference type="InterPro" id="IPR035909">
    <property type="entry name" value="CheB_C"/>
</dbReference>
<proteinExistence type="inferred from homology"/>
<comment type="similarity">
    <text evidence="5">Belongs to the CheB family.</text>
</comment>